<organism evidence="3">
    <name type="scientific">viral metagenome</name>
    <dbReference type="NCBI Taxonomy" id="1070528"/>
    <lineage>
        <taxon>unclassified sequences</taxon>
        <taxon>metagenomes</taxon>
        <taxon>organismal metagenomes</taxon>
    </lineage>
</organism>
<protein>
    <recommendedName>
        <fullName evidence="2">Phosphatidic acid phosphatase type 2/haloperoxidase domain-containing protein</fullName>
    </recommendedName>
</protein>
<feature type="domain" description="Phosphatidic acid phosphatase type 2/haloperoxidase" evidence="2">
    <location>
        <begin position="31"/>
        <end position="150"/>
    </location>
</feature>
<evidence type="ECO:0000256" key="1">
    <source>
        <dbReference type="SAM" id="Phobius"/>
    </source>
</evidence>
<keyword evidence="1" id="KW-0812">Transmembrane</keyword>
<dbReference type="SUPFAM" id="SSF48317">
    <property type="entry name" value="Acid phosphatase/Vanadium-dependent haloperoxidase"/>
    <property type="match status" value="1"/>
</dbReference>
<feature type="transmembrane region" description="Helical" evidence="1">
    <location>
        <begin position="6"/>
        <end position="24"/>
    </location>
</feature>
<dbReference type="AlphaFoldDB" id="A0A6C0KKP0"/>
<evidence type="ECO:0000313" key="3">
    <source>
        <dbReference type="EMBL" id="QHU18535.1"/>
    </source>
</evidence>
<dbReference type="InterPro" id="IPR000326">
    <property type="entry name" value="PAP2/HPO"/>
</dbReference>
<dbReference type="Pfam" id="PF01569">
    <property type="entry name" value="PAP2"/>
    <property type="match status" value="1"/>
</dbReference>
<accession>A0A6C0KKP0</accession>
<reference evidence="3" key="1">
    <citation type="journal article" date="2020" name="Nature">
        <title>Giant virus diversity and host interactions through global metagenomics.</title>
        <authorList>
            <person name="Schulz F."/>
            <person name="Roux S."/>
            <person name="Paez-Espino D."/>
            <person name="Jungbluth S."/>
            <person name="Walsh D.A."/>
            <person name="Denef V.J."/>
            <person name="McMahon K.D."/>
            <person name="Konstantinidis K.T."/>
            <person name="Eloe-Fadrosh E.A."/>
            <person name="Kyrpides N.C."/>
            <person name="Woyke T."/>
        </authorList>
    </citation>
    <scope>NUCLEOTIDE SEQUENCE</scope>
    <source>
        <strain evidence="3">GVMAG-S-3300013006-158</strain>
    </source>
</reference>
<proteinExistence type="predicted"/>
<keyword evidence="1" id="KW-0472">Membrane</keyword>
<name>A0A6C0KKP0_9ZZZZ</name>
<keyword evidence="1" id="KW-1133">Transmembrane helix</keyword>
<dbReference type="EMBL" id="MN740936">
    <property type="protein sequence ID" value="QHU18535.1"/>
    <property type="molecule type" value="Genomic_DNA"/>
</dbReference>
<dbReference type="Gene3D" id="1.20.144.10">
    <property type="entry name" value="Phosphatidic acid phosphatase type 2/haloperoxidase"/>
    <property type="match status" value="1"/>
</dbReference>
<evidence type="ECO:0000259" key="2">
    <source>
        <dbReference type="Pfam" id="PF01569"/>
    </source>
</evidence>
<sequence length="153" mass="17249">MNLLDFISSSVVLLFILPICFFLATHNYFHLKALAGICLTTFLSEWLIKHRLIGTASPRPKGAKDCNLWCNDGIQEGKPGMPSSHSAEVAFFTGVYYYQTTHPILRFLLVAYEILIMASRYLKRCHTIEQIGVGTLFGLTLSVFFRSCVHSRA</sequence>
<dbReference type="InterPro" id="IPR036938">
    <property type="entry name" value="PAP2/HPO_sf"/>
</dbReference>